<dbReference type="AlphaFoldDB" id="A0A8T1QJR9"/>
<reference evidence="2" key="1">
    <citation type="submission" date="2020-12" db="EMBL/GenBank/DDBJ databases">
        <title>WGS assembly of Carya illinoinensis cv. Pawnee.</title>
        <authorList>
            <person name="Platts A."/>
            <person name="Shu S."/>
            <person name="Wright S."/>
            <person name="Barry K."/>
            <person name="Edger P."/>
            <person name="Pires J.C."/>
            <person name="Schmutz J."/>
        </authorList>
    </citation>
    <scope>NUCLEOTIDE SEQUENCE</scope>
    <source>
        <tissue evidence="2">Leaf</tissue>
    </source>
</reference>
<protein>
    <recommendedName>
        <fullName evidence="4">DUF4283 domain-containing protein</fullName>
    </recommendedName>
</protein>
<proteinExistence type="predicted"/>
<evidence type="ECO:0000256" key="1">
    <source>
        <dbReference type="SAM" id="MobiDB-lite"/>
    </source>
</evidence>
<sequence length="557" mass="60692">MGWIRNIVIDQKCFEFEKVSERWWRCTESSCRAVHHISLDHGSLGWLAAMVKEGIAHRGSSEFIKSRRSGPQVLVMQRQRNSYGSFFSLSEFGHGKRRGVLMIPEGGKGVGWRYLDELLQELTASYSVPRVQNRGSCLWRLPSSWQGNHPLSYSEAVSRAPKYAEGAGEISSLVKSHTRVGDGRGMSGVNMEYVVRALADMEKQVGYLKESLAVLKRSIEGGENVGLGQVEVRPMKVGFEKNIEDLGLRGDEGVIDGLQKGKGPANSPRKIWVPTGGRNVSALGSLKGPDTHPGGPSLGLGLGQKGPMEGGESSGGGATLRLPSVEETAREPSLGKVREPNVPQLLLFSEAEQVQKGSMEACKPSGESLCIEEGEIFEGDKLSPRVREQQGEGVVFSLSPELMQANFSSWKDVCKMGEVPEVVEMNSLAMVTKEVTADQELIEGEGNLVLFEPCDSVLEGEEDVEADPTPISVVTPSRSSDWILKKIEDLQNCLGISCAGYEEQFKALIIAIEAGQNGAGTKRERELRRLTWSINYDGKEGSASRGRNKGRVGSVVK</sequence>
<evidence type="ECO:0000313" key="2">
    <source>
        <dbReference type="EMBL" id="KAG6654990.1"/>
    </source>
</evidence>
<keyword evidence="3" id="KW-1185">Reference proteome</keyword>
<organism evidence="2 3">
    <name type="scientific">Carya illinoinensis</name>
    <name type="common">Pecan</name>
    <dbReference type="NCBI Taxonomy" id="32201"/>
    <lineage>
        <taxon>Eukaryota</taxon>
        <taxon>Viridiplantae</taxon>
        <taxon>Streptophyta</taxon>
        <taxon>Embryophyta</taxon>
        <taxon>Tracheophyta</taxon>
        <taxon>Spermatophyta</taxon>
        <taxon>Magnoliopsida</taxon>
        <taxon>eudicotyledons</taxon>
        <taxon>Gunneridae</taxon>
        <taxon>Pentapetalae</taxon>
        <taxon>rosids</taxon>
        <taxon>fabids</taxon>
        <taxon>Fagales</taxon>
        <taxon>Juglandaceae</taxon>
        <taxon>Carya</taxon>
    </lineage>
</organism>
<accession>A0A8T1QJR9</accession>
<feature type="region of interest" description="Disordered" evidence="1">
    <location>
        <begin position="285"/>
        <end position="320"/>
    </location>
</feature>
<name>A0A8T1QJR9_CARIL</name>
<feature type="compositionally biased region" description="Gly residues" evidence="1">
    <location>
        <begin position="296"/>
        <end position="318"/>
    </location>
</feature>
<dbReference type="EMBL" id="CM031813">
    <property type="protein sequence ID" value="KAG6654990.1"/>
    <property type="molecule type" value="Genomic_DNA"/>
</dbReference>
<evidence type="ECO:0008006" key="4">
    <source>
        <dbReference type="Google" id="ProtNLM"/>
    </source>
</evidence>
<dbReference type="Proteomes" id="UP000811609">
    <property type="component" value="Chromosome 5"/>
</dbReference>
<comment type="caution">
    <text evidence="2">The sequence shown here is derived from an EMBL/GenBank/DDBJ whole genome shotgun (WGS) entry which is preliminary data.</text>
</comment>
<gene>
    <name evidence="2" type="ORF">CIPAW_05G184100</name>
</gene>
<evidence type="ECO:0000313" key="3">
    <source>
        <dbReference type="Proteomes" id="UP000811609"/>
    </source>
</evidence>